<dbReference type="CDD" id="cd02968">
    <property type="entry name" value="SCO"/>
    <property type="match status" value="1"/>
</dbReference>
<dbReference type="Proteomes" id="UP000192277">
    <property type="component" value="Unassembled WGS sequence"/>
</dbReference>
<sequence>MSQKALLALCIAIFLPVISYFIVKGVSRDAIHMPPHYYADDVIEGVKNGKQVSDTIWHQVANIKLRNQLGDSVSLDSLRGRIIVADFFFTHCPSICPTLTKNMKGLQDALKMKDVTKRLDSSFVQFLSFTVDPQRDTVEQLRKYATHFGVNPDVWWMLTGPKKTIYDFALNEVKLGLQDGEGVDSNFIHTQKLVVIDKKGVVRGYYDGLDTMALSKLAEDITLLMLEKDKNEPSPVLAQIVSIWPIYIAVIIAVVLFVWITRRPAKEPKFQ</sequence>
<dbReference type="InterPro" id="IPR003782">
    <property type="entry name" value="SCO1/SenC"/>
</dbReference>
<dbReference type="RefSeq" id="WP_014222614.1">
    <property type="nucleotide sequence ID" value="NZ_LWBO01000001.1"/>
</dbReference>
<dbReference type="SUPFAM" id="SSF52833">
    <property type="entry name" value="Thioredoxin-like"/>
    <property type="match status" value="1"/>
</dbReference>
<organism evidence="3 4">
    <name type="scientific">Niastella koreensis</name>
    <dbReference type="NCBI Taxonomy" id="354356"/>
    <lineage>
        <taxon>Bacteria</taxon>
        <taxon>Pseudomonadati</taxon>
        <taxon>Bacteroidota</taxon>
        <taxon>Chitinophagia</taxon>
        <taxon>Chitinophagales</taxon>
        <taxon>Chitinophagaceae</taxon>
        <taxon>Niastella</taxon>
    </lineage>
</organism>
<proteinExistence type="inferred from homology"/>
<dbReference type="InterPro" id="IPR036249">
    <property type="entry name" value="Thioredoxin-like_sf"/>
</dbReference>
<evidence type="ECO:0000313" key="3">
    <source>
        <dbReference type="EMBL" id="OQP55052.1"/>
    </source>
</evidence>
<comment type="similarity">
    <text evidence="1">Belongs to the SCO1/2 family.</text>
</comment>
<name>A0ABX3P5L0_9BACT</name>
<evidence type="ECO:0000256" key="1">
    <source>
        <dbReference type="ARBA" id="ARBA00010996"/>
    </source>
</evidence>
<dbReference type="EMBL" id="LWBO01000001">
    <property type="protein sequence ID" value="OQP55052.1"/>
    <property type="molecule type" value="Genomic_DNA"/>
</dbReference>
<comment type="caution">
    <text evidence="3">The sequence shown here is derived from an EMBL/GenBank/DDBJ whole genome shotgun (WGS) entry which is preliminary data.</text>
</comment>
<feature type="transmembrane region" description="Helical" evidence="2">
    <location>
        <begin position="236"/>
        <end position="260"/>
    </location>
</feature>
<dbReference type="PANTHER" id="PTHR12151:SF25">
    <property type="entry name" value="LINALOOL DEHYDRATASE_ISOMERASE DOMAIN-CONTAINING PROTEIN"/>
    <property type="match status" value="1"/>
</dbReference>
<protein>
    <submittedName>
        <fullName evidence="3">Electron transporter SenC</fullName>
    </submittedName>
</protein>
<dbReference type="PANTHER" id="PTHR12151">
    <property type="entry name" value="ELECTRON TRANSPORT PROTIN SCO1/SENC FAMILY MEMBER"/>
    <property type="match status" value="1"/>
</dbReference>
<evidence type="ECO:0000256" key="2">
    <source>
        <dbReference type="SAM" id="Phobius"/>
    </source>
</evidence>
<reference evidence="3 4" key="1">
    <citation type="submission" date="2016-04" db="EMBL/GenBank/DDBJ databases">
        <authorList>
            <person name="Chen L."/>
            <person name="Zhuang W."/>
            <person name="Wang G."/>
        </authorList>
    </citation>
    <scope>NUCLEOTIDE SEQUENCE [LARGE SCALE GENOMIC DNA]</scope>
    <source>
        <strain evidence="4">GR20</strain>
    </source>
</reference>
<dbReference type="Pfam" id="PF02630">
    <property type="entry name" value="SCO1-SenC"/>
    <property type="match status" value="1"/>
</dbReference>
<accession>A0ABX3P5L0</accession>
<keyword evidence="2" id="KW-0472">Membrane</keyword>
<evidence type="ECO:0000313" key="4">
    <source>
        <dbReference type="Proteomes" id="UP000192277"/>
    </source>
</evidence>
<keyword evidence="2" id="KW-0812">Transmembrane</keyword>
<keyword evidence="2" id="KW-1133">Transmembrane helix</keyword>
<gene>
    <name evidence="3" type="ORF">A4D02_01655</name>
</gene>
<dbReference type="Gene3D" id="3.40.30.10">
    <property type="entry name" value="Glutaredoxin"/>
    <property type="match status" value="1"/>
</dbReference>
<keyword evidence="4" id="KW-1185">Reference proteome</keyword>